<dbReference type="Proteomes" id="UP000664859">
    <property type="component" value="Unassembled WGS sequence"/>
</dbReference>
<evidence type="ECO:0000313" key="2">
    <source>
        <dbReference type="EMBL" id="KAG5176405.1"/>
    </source>
</evidence>
<dbReference type="AlphaFoldDB" id="A0A835YMM7"/>
<dbReference type="EMBL" id="JAFCMP010000537">
    <property type="protein sequence ID" value="KAG5176405.1"/>
    <property type="molecule type" value="Genomic_DNA"/>
</dbReference>
<gene>
    <name evidence="2" type="ORF">JKP88DRAFT_227787</name>
</gene>
<feature type="signal peptide" evidence="1">
    <location>
        <begin position="1"/>
        <end position="17"/>
    </location>
</feature>
<accession>A0A835YMM7</accession>
<evidence type="ECO:0000256" key="1">
    <source>
        <dbReference type="SAM" id="SignalP"/>
    </source>
</evidence>
<organism evidence="2 3">
    <name type="scientific">Tribonema minus</name>
    <dbReference type="NCBI Taxonomy" id="303371"/>
    <lineage>
        <taxon>Eukaryota</taxon>
        <taxon>Sar</taxon>
        <taxon>Stramenopiles</taxon>
        <taxon>Ochrophyta</taxon>
        <taxon>PX clade</taxon>
        <taxon>Xanthophyceae</taxon>
        <taxon>Tribonematales</taxon>
        <taxon>Tribonemataceae</taxon>
        <taxon>Tribonema</taxon>
    </lineage>
</organism>
<keyword evidence="3" id="KW-1185">Reference proteome</keyword>
<name>A0A835YMM7_9STRA</name>
<proteinExistence type="predicted"/>
<feature type="chain" id="PRO_5033003450" description="Secreted protein" evidence="1">
    <location>
        <begin position="18"/>
        <end position="76"/>
    </location>
</feature>
<protein>
    <recommendedName>
        <fullName evidence="4">Secreted protein</fullName>
    </recommendedName>
</protein>
<keyword evidence="1" id="KW-0732">Signal</keyword>
<reference evidence="2" key="1">
    <citation type="submission" date="2021-02" db="EMBL/GenBank/DDBJ databases">
        <title>First Annotated Genome of the Yellow-green Alga Tribonema minus.</title>
        <authorList>
            <person name="Mahan K.M."/>
        </authorList>
    </citation>
    <scope>NUCLEOTIDE SEQUENCE</scope>
    <source>
        <strain evidence="2">UTEX B ZZ1240</strain>
    </source>
</reference>
<evidence type="ECO:0000313" key="3">
    <source>
        <dbReference type="Proteomes" id="UP000664859"/>
    </source>
</evidence>
<evidence type="ECO:0008006" key="4">
    <source>
        <dbReference type="Google" id="ProtNLM"/>
    </source>
</evidence>
<sequence>MCSGIHITMLLLPTLSGTLMRRNSLTAYPTCSRAHQCSAKKLAAADVCHWQILSTAALPSLLNTSERNRLSHATLL</sequence>
<comment type="caution">
    <text evidence="2">The sequence shown here is derived from an EMBL/GenBank/DDBJ whole genome shotgun (WGS) entry which is preliminary data.</text>
</comment>